<dbReference type="PANTHER" id="PTHR37694:SF1">
    <property type="entry name" value="SLR8022 PROTEIN"/>
    <property type="match status" value="1"/>
</dbReference>
<reference evidence="1 2" key="1">
    <citation type="submission" date="2022-10" db="EMBL/GenBank/DDBJ databases">
        <authorList>
            <person name="Xie J."/>
            <person name="Shen N."/>
        </authorList>
    </citation>
    <scope>NUCLEOTIDE SEQUENCE [LARGE SCALE GENOMIC DNA]</scope>
    <source>
        <strain evidence="1 2">YIM65594</strain>
    </source>
</reference>
<organism evidence="1 2">
    <name type="scientific">Streptomyces endophyticus</name>
    <dbReference type="NCBI Taxonomy" id="714166"/>
    <lineage>
        <taxon>Bacteria</taxon>
        <taxon>Bacillati</taxon>
        <taxon>Actinomycetota</taxon>
        <taxon>Actinomycetes</taxon>
        <taxon>Kitasatosporales</taxon>
        <taxon>Streptomycetaceae</taxon>
        <taxon>Streptomyces</taxon>
    </lineage>
</organism>
<sequence length="113" mass="11901">MTSTTPAPYDLVALADDHLAAARKAEHGRSAELLIKEDPLLRQSVIALTEGSNLEEHNAPPAATLQVLRGQVRLTAVSGDVTLTQGQLHPVPQERHGLLALTDAAVLLTAVTA</sequence>
<dbReference type="Gene3D" id="2.60.120.10">
    <property type="entry name" value="Jelly Rolls"/>
    <property type="match status" value="1"/>
</dbReference>
<accession>A0ABU6FJS3</accession>
<evidence type="ECO:0000313" key="2">
    <source>
        <dbReference type="Proteomes" id="UP001354931"/>
    </source>
</evidence>
<dbReference type="EMBL" id="JAOZYC010000201">
    <property type="protein sequence ID" value="MEB8343847.1"/>
    <property type="molecule type" value="Genomic_DNA"/>
</dbReference>
<dbReference type="RefSeq" id="WP_326023595.1">
    <property type="nucleotide sequence ID" value="NZ_JAOZYC010000201.1"/>
</dbReference>
<protein>
    <submittedName>
        <fullName evidence="1">Cupin</fullName>
    </submittedName>
</protein>
<keyword evidence="2" id="KW-1185">Reference proteome</keyword>
<proteinExistence type="predicted"/>
<dbReference type="SUPFAM" id="SSF51182">
    <property type="entry name" value="RmlC-like cupins"/>
    <property type="match status" value="1"/>
</dbReference>
<gene>
    <name evidence="1" type="ORF">OKJ99_40855</name>
</gene>
<dbReference type="InterPro" id="IPR014710">
    <property type="entry name" value="RmlC-like_jellyroll"/>
</dbReference>
<comment type="caution">
    <text evidence="1">The sequence shown here is derived from an EMBL/GenBank/DDBJ whole genome shotgun (WGS) entry which is preliminary data.</text>
</comment>
<name>A0ABU6FJS3_9ACTN</name>
<dbReference type="InterPro" id="IPR011051">
    <property type="entry name" value="RmlC_Cupin_sf"/>
</dbReference>
<dbReference type="PANTHER" id="PTHR37694">
    <property type="entry name" value="SLR8022 PROTEIN"/>
    <property type="match status" value="1"/>
</dbReference>
<evidence type="ECO:0000313" key="1">
    <source>
        <dbReference type="EMBL" id="MEB8343847.1"/>
    </source>
</evidence>
<dbReference type="Proteomes" id="UP001354931">
    <property type="component" value="Unassembled WGS sequence"/>
</dbReference>